<organism evidence="3 4">
    <name type="scientific">Streptomyces aurantiacus JA 4570</name>
    <dbReference type="NCBI Taxonomy" id="1286094"/>
    <lineage>
        <taxon>Bacteria</taxon>
        <taxon>Bacillati</taxon>
        <taxon>Actinomycetota</taxon>
        <taxon>Actinomycetes</taxon>
        <taxon>Kitasatosporales</taxon>
        <taxon>Streptomycetaceae</taxon>
        <taxon>Streptomyces</taxon>
        <taxon>Streptomyces aurantiacus group</taxon>
    </lineage>
</organism>
<feature type="transmembrane region" description="Helical" evidence="2">
    <location>
        <begin position="115"/>
        <end position="132"/>
    </location>
</feature>
<sequence length="398" mass="41146">MAHPARTADAHEQAPPPTHEPAHEQAPPPRPSPTVAHPAPWWRRWPAWAPRAAAAWGVAYAVVQTLWAATATGVPLAGNRHSPAALQLLLAALALAAAGACLATTRTLGPRGRRATAGALAVLIPALGWGTIGLPMHFVTLASGAGVESATSLANLLLVTAGSALLTLVAVSYRRRLRGSCPRCGQEHPGAGDGPLAHPPATTAPRPTRLAAYLLMCGLLPWSVVKTVWLFGGDAISVSGEAWQDEVESEASGAARTLATVGIDVTVLGALLGIFLLLGLLHRWGQVFPRWTLPLAGRRVPRLLPLIPAWLTGFSLALYGTLLTAGSLLMAAGVLPKPDPDGVFTSGTGLAWMVAFGGLAFGGLGWGLLIAARSYAARTRPRCVPATSSSTGARNQGS</sequence>
<feature type="transmembrane region" description="Helical" evidence="2">
    <location>
        <begin position="350"/>
        <end position="372"/>
    </location>
</feature>
<keyword evidence="2" id="KW-0812">Transmembrane</keyword>
<evidence type="ECO:0000256" key="2">
    <source>
        <dbReference type="SAM" id="Phobius"/>
    </source>
</evidence>
<dbReference type="Proteomes" id="UP000014629">
    <property type="component" value="Unassembled WGS sequence"/>
</dbReference>
<keyword evidence="2" id="KW-0472">Membrane</keyword>
<dbReference type="AlphaFoldDB" id="S3ZAI0"/>
<feature type="transmembrane region" description="Helical" evidence="2">
    <location>
        <begin position="152"/>
        <end position="173"/>
    </location>
</feature>
<feature type="transmembrane region" description="Helical" evidence="2">
    <location>
        <begin position="210"/>
        <end position="231"/>
    </location>
</feature>
<evidence type="ECO:0000313" key="3">
    <source>
        <dbReference type="EMBL" id="EPH39569.1"/>
    </source>
</evidence>
<dbReference type="RefSeq" id="WP_016645479.1">
    <property type="nucleotide sequence ID" value="NZ_AOPZ01000519.1"/>
</dbReference>
<feature type="region of interest" description="Disordered" evidence="1">
    <location>
        <begin position="1"/>
        <end position="36"/>
    </location>
</feature>
<feature type="transmembrane region" description="Helical" evidence="2">
    <location>
        <begin position="84"/>
        <end position="103"/>
    </location>
</feature>
<feature type="transmembrane region" description="Helical" evidence="2">
    <location>
        <begin position="303"/>
        <end position="330"/>
    </location>
</feature>
<accession>S3ZAI0</accession>
<keyword evidence="4" id="KW-1185">Reference proteome</keyword>
<gene>
    <name evidence="3" type="ORF">STRAU_7373</name>
</gene>
<proteinExistence type="predicted"/>
<keyword evidence="2" id="KW-1133">Transmembrane helix</keyword>
<reference evidence="3 4" key="1">
    <citation type="submission" date="2013-02" db="EMBL/GenBank/DDBJ databases">
        <title>Draft Genome Sequence of Streptomyces aurantiacus, Which Produces Setomimycin.</title>
        <authorList>
            <person name="Gruening B.A."/>
            <person name="Praeg A."/>
            <person name="Erxleben A."/>
            <person name="Guenther S."/>
            <person name="Mueller M."/>
        </authorList>
    </citation>
    <scope>NUCLEOTIDE SEQUENCE [LARGE SCALE GENOMIC DNA]</scope>
    <source>
        <strain evidence="3 4">JA 4570</strain>
    </source>
</reference>
<dbReference type="PATRIC" id="fig|1286094.4.peg.7299"/>
<protein>
    <submittedName>
        <fullName evidence="3">Uncharacterized protein</fullName>
    </submittedName>
</protein>
<name>S3ZAI0_9ACTN</name>
<evidence type="ECO:0000256" key="1">
    <source>
        <dbReference type="SAM" id="MobiDB-lite"/>
    </source>
</evidence>
<feature type="compositionally biased region" description="Basic and acidic residues" evidence="1">
    <location>
        <begin position="1"/>
        <end position="12"/>
    </location>
</feature>
<feature type="transmembrane region" description="Helical" evidence="2">
    <location>
        <begin position="53"/>
        <end position="78"/>
    </location>
</feature>
<feature type="transmembrane region" description="Helical" evidence="2">
    <location>
        <begin position="258"/>
        <end position="282"/>
    </location>
</feature>
<evidence type="ECO:0000313" key="4">
    <source>
        <dbReference type="Proteomes" id="UP000014629"/>
    </source>
</evidence>
<comment type="caution">
    <text evidence="3">The sequence shown here is derived from an EMBL/GenBank/DDBJ whole genome shotgun (WGS) entry which is preliminary data.</text>
</comment>
<dbReference type="EMBL" id="AOPZ01000519">
    <property type="protein sequence ID" value="EPH39569.1"/>
    <property type="molecule type" value="Genomic_DNA"/>
</dbReference>